<reference evidence="2 3" key="1">
    <citation type="submission" date="2018-03" db="EMBL/GenBank/DDBJ databases">
        <title>Comparative genomics illustrates the genes involved in a hyperalkaliphilic mechanisms of Serpentinomonas isolated from highly-alkaline calcium-rich serpentinized springs.</title>
        <authorList>
            <person name="Suzuki S."/>
            <person name="Ishii S."/>
            <person name="Walworth N."/>
            <person name="Bird L."/>
            <person name="Kuenen J.G."/>
            <person name="Nealson K.H."/>
        </authorList>
    </citation>
    <scope>NUCLEOTIDE SEQUENCE [LARGE SCALE GENOMIC DNA]</scope>
    <source>
        <strain evidence="2 3">P1</strain>
    </source>
</reference>
<dbReference type="Proteomes" id="UP000238589">
    <property type="component" value="Unassembled WGS sequence"/>
</dbReference>
<dbReference type="InterPro" id="IPR054636">
    <property type="entry name" value="CydP"/>
</dbReference>
<comment type="caution">
    <text evidence="2">The sequence shown here is derived from an EMBL/GenBank/DDBJ whole genome shotgun (WGS) entry which is preliminary data.</text>
</comment>
<feature type="transmembrane region" description="Helical" evidence="1">
    <location>
        <begin position="12"/>
        <end position="30"/>
    </location>
</feature>
<keyword evidence="1" id="KW-1133">Transmembrane helix</keyword>
<organism evidence="2 3">
    <name type="scientific">Malikia granosa</name>
    <dbReference type="NCBI Taxonomy" id="263067"/>
    <lineage>
        <taxon>Bacteria</taxon>
        <taxon>Pseudomonadati</taxon>
        <taxon>Pseudomonadota</taxon>
        <taxon>Betaproteobacteria</taxon>
        <taxon>Burkholderiales</taxon>
        <taxon>Comamonadaceae</taxon>
        <taxon>Malikia</taxon>
    </lineage>
</organism>
<evidence type="ECO:0000313" key="2">
    <source>
        <dbReference type="EMBL" id="PRD64686.1"/>
    </source>
</evidence>
<keyword evidence="3" id="KW-1185">Reference proteome</keyword>
<dbReference type="AlphaFoldDB" id="A0A2S9K2J4"/>
<proteinExistence type="predicted"/>
<name>A0A2S9K2J4_9BURK</name>
<dbReference type="EMBL" id="PVLQ01000053">
    <property type="protein sequence ID" value="PRD64686.1"/>
    <property type="molecule type" value="Genomic_DNA"/>
</dbReference>
<dbReference type="OrthoDB" id="8918538at2"/>
<evidence type="ECO:0000313" key="3">
    <source>
        <dbReference type="Proteomes" id="UP000238589"/>
    </source>
</evidence>
<gene>
    <name evidence="2" type="ORF">C6P64_13245</name>
</gene>
<accession>A0A2S9K2J4</accession>
<sequence length="63" mass="7197">MKATTHPLLRQLAWTIVIKLLLLTAIWWAFLADQKVKVDAEQASSHLLLRPTTESSKEQGHDF</sequence>
<evidence type="ECO:0000256" key="1">
    <source>
        <dbReference type="SAM" id="Phobius"/>
    </source>
</evidence>
<keyword evidence="1" id="KW-0472">Membrane</keyword>
<dbReference type="RefSeq" id="WP_105749040.1">
    <property type="nucleotide sequence ID" value="NZ_PVLQ01000053.1"/>
</dbReference>
<protein>
    <submittedName>
        <fullName evidence="2">Uncharacterized protein</fullName>
    </submittedName>
</protein>
<keyword evidence="1" id="KW-0812">Transmembrane</keyword>
<dbReference type="NCBIfam" id="NF045611">
    <property type="entry name" value="small_CydP"/>
    <property type="match status" value="1"/>
</dbReference>